<dbReference type="Pfam" id="PF13311">
    <property type="entry name" value="DUF4080"/>
    <property type="match status" value="1"/>
</dbReference>
<dbReference type="InterPro" id="IPR034466">
    <property type="entry name" value="Methyltransferase_Class_B"/>
</dbReference>
<dbReference type="GO" id="GO:0051539">
    <property type="term" value="F:4 iron, 4 sulfur cluster binding"/>
    <property type="evidence" value="ECO:0007669"/>
    <property type="project" value="UniProtKB-KW"/>
</dbReference>
<keyword evidence="3" id="KW-0479">Metal-binding</keyword>
<dbReference type="SFLD" id="SFLDG01123">
    <property type="entry name" value="methyltransferase_(Class_B)"/>
    <property type="match status" value="1"/>
</dbReference>
<evidence type="ECO:0000259" key="6">
    <source>
        <dbReference type="PROSITE" id="PS51332"/>
    </source>
</evidence>
<dbReference type="Pfam" id="PF04055">
    <property type="entry name" value="Radical_SAM"/>
    <property type="match status" value="1"/>
</dbReference>
<dbReference type="SMART" id="SM00729">
    <property type="entry name" value="Elp3"/>
    <property type="match status" value="1"/>
</dbReference>
<evidence type="ECO:0000256" key="5">
    <source>
        <dbReference type="ARBA" id="ARBA00023014"/>
    </source>
</evidence>
<dbReference type="Proteomes" id="UP000249377">
    <property type="component" value="Unassembled WGS sequence"/>
</dbReference>
<organism evidence="8 9">
    <name type="scientific">Hydrogeniiclostridium mannosilyticum</name>
    <dbReference type="NCBI Taxonomy" id="2764322"/>
    <lineage>
        <taxon>Bacteria</taxon>
        <taxon>Bacillati</taxon>
        <taxon>Bacillota</taxon>
        <taxon>Clostridia</taxon>
        <taxon>Eubacteriales</taxon>
        <taxon>Acutalibacteraceae</taxon>
        <taxon>Hydrogeniiclostridium</taxon>
    </lineage>
</organism>
<proteinExistence type="predicted"/>
<dbReference type="InterPro" id="IPR051198">
    <property type="entry name" value="BchE-like"/>
</dbReference>
<dbReference type="InterPro" id="IPR007197">
    <property type="entry name" value="rSAM"/>
</dbReference>
<dbReference type="InterPro" id="IPR025288">
    <property type="entry name" value="DUF4080"/>
</dbReference>
<dbReference type="EMBL" id="QLYR01000005">
    <property type="protein sequence ID" value="RAQ28415.1"/>
    <property type="molecule type" value="Genomic_DNA"/>
</dbReference>
<evidence type="ECO:0000256" key="4">
    <source>
        <dbReference type="ARBA" id="ARBA00023004"/>
    </source>
</evidence>
<evidence type="ECO:0000256" key="2">
    <source>
        <dbReference type="ARBA" id="ARBA00022691"/>
    </source>
</evidence>
<dbReference type="SFLD" id="SFLDG01082">
    <property type="entry name" value="B12-binding_domain_containing"/>
    <property type="match status" value="1"/>
</dbReference>
<dbReference type="PANTHER" id="PTHR43409">
    <property type="entry name" value="ANAEROBIC MAGNESIUM-PROTOPORPHYRIN IX MONOMETHYL ESTER CYCLASE-RELATED"/>
    <property type="match status" value="1"/>
</dbReference>
<comment type="caution">
    <text evidence="8">The sequence shown here is derived from an EMBL/GenBank/DDBJ whole genome shotgun (WGS) entry which is preliminary data.</text>
</comment>
<evidence type="ECO:0000313" key="8">
    <source>
        <dbReference type="EMBL" id="RAQ28415.1"/>
    </source>
</evidence>
<protein>
    <submittedName>
        <fullName evidence="8">B12-binding domain-containing radical SAM protein</fullName>
    </submittedName>
</protein>
<reference evidence="8 9" key="1">
    <citation type="submission" date="2018-06" db="EMBL/GenBank/DDBJ databases">
        <title>Noncontiguous genome sequence of Ruminococcaceae bacterium ASD2818.</title>
        <authorList>
            <person name="Chaplin A.V."/>
            <person name="Sokolova S.R."/>
            <person name="Kochetkova T.O."/>
            <person name="Goltsov A.Y."/>
            <person name="Trofimov D.Y."/>
            <person name="Efimov B.A."/>
        </authorList>
    </citation>
    <scope>NUCLEOTIDE SEQUENCE [LARGE SCALE GENOMIC DNA]</scope>
    <source>
        <strain evidence="8 9">ASD2818</strain>
    </source>
</reference>
<dbReference type="SUPFAM" id="SSF52242">
    <property type="entry name" value="Cobalamin (vitamin B12)-binding domain"/>
    <property type="match status" value="1"/>
</dbReference>
<accession>A0A328UD55</accession>
<dbReference type="GO" id="GO:0046872">
    <property type="term" value="F:metal ion binding"/>
    <property type="evidence" value="ECO:0007669"/>
    <property type="project" value="UniProtKB-KW"/>
</dbReference>
<dbReference type="Gene3D" id="3.40.50.280">
    <property type="entry name" value="Cobalamin-binding domain"/>
    <property type="match status" value="1"/>
</dbReference>
<keyword evidence="4" id="KW-0408">Iron</keyword>
<dbReference type="GO" id="GO:0003824">
    <property type="term" value="F:catalytic activity"/>
    <property type="evidence" value="ECO:0007669"/>
    <property type="project" value="InterPro"/>
</dbReference>
<dbReference type="InterPro" id="IPR036724">
    <property type="entry name" value="Cobalamin-bd_sf"/>
</dbReference>
<keyword evidence="9" id="KW-1185">Reference proteome</keyword>
<dbReference type="InterPro" id="IPR023404">
    <property type="entry name" value="rSAM_horseshoe"/>
</dbReference>
<dbReference type="InterPro" id="IPR058240">
    <property type="entry name" value="rSAM_sf"/>
</dbReference>
<comment type="cofactor">
    <cofactor evidence="1">
        <name>[4Fe-4S] cluster</name>
        <dbReference type="ChEBI" id="CHEBI:49883"/>
    </cofactor>
</comment>
<dbReference type="SUPFAM" id="SSF102114">
    <property type="entry name" value="Radical SAM enzymes"/>
    <property type="match status" value="1"/>
</dbReference>
<dbReference type="PROSITE" id="PS51918">
    <property type="entry name" value="RADICAL_SAM"/>
    <property type="match status" value="1"/>
</dbReference>
<evidence type="ECO:0000256" key="3">
    <source>
        <dbReference type="ARBA" id="ARBA00022723"/>
    </source>
</evidence>
<dbReference type="InterPro" id="IPR006158">
    <property type="entry name" value="Cobalamin-bd"/>
</dbReference>
<feature type="domain" description="Radical SAM core" evidence="7">
    <location>
        <begin position="170"/>
        <end position="395"/>
    </location>
</feature>
<dbReference type="GO" id="GO:0031419">
    <property type="term" value="F:cobalamin binding"/>
    <property type="evidence" value="ECO:0007669"/>
    <property type="project" value="InterPro"/>
</dbReference>
<evidence type="ECO:0000256" key="1">
    <source>
        <dbReference type="ARBA" id="ARBA00001966"/>
    </source>
</evidence>
<name>A0A328UD55_9FIRM</name>
<dbReference type="CDD" id="cd02068">
    <property type="entry name" value="radical_SAM_B12_BD"/>
    <property type="match status" value="1"/>
</dbReference>
<keyword evidence="5" id="KW-0411">Iron-sulfur</keyword>
<dbReference type="GO" id="GO:0005829">
    <property type="term" value="C:cytosol"/>
    <property type="evidence" value="ECO:0007669"/>
    <property type="project" value="TreeGrafter"/>
</dbReference>
<dbReference type="InterPro" id="IPR006638">
    <property type="entry name" value="Elp3/MiaA/NifB-like_rSAM"/>
</dbReference>
<dbReference type="RefSeq" id="WP_112332798.1">
    <property type="nucleotide sequence ID" value="NZ_QLYR01000005.1"/>
</dbReference>
<evidence type="ECO:0000313" key="9">
    <source>
        <dbReference type="Proteomes" id="UP000249377"/>
    </source>
</evidence>
<dbReference type="PANTHER" id="PTHR43409:SF16">
    <property type="entry name" value="SLR0320 PROTEIN"/>
    <property type="match status" value="1"/>
</dbReference>
<dbReference type="SFLD" id="SFLDS00029">
    <property type="entry name" value="Radical_SAM"/>
    <property type="match status" value="1"/>
</dbReference>
<dbReference type="Pfam" id="PF02310">
    <property type="entry name" value="B12-binding"/>
    <property type="match status" value="1"/>
</dbReference>
<evidence type="ECO:0000259" key="7">
    <source>
        <dbReference type="PROSITE" id="PS51918"/>
    </source>
</evidence>
<dbReference type="Gene3D" id="3.80.30.20">
    <property type="entry name" value="tm_1862 like domain"/>
    <property type="match status" value="1"/>
</dbReference>
<dbReference type="PROSITE" id="PS51332">
    <property type="entry name" value="B12_BINDING"/>
    <property type="match status" value="1"/>
</dbReference>
<keyword evidence="2" id="KW-0949">S-adenosyl-L-methionine</keyword>
<sequence length="571" mass="64488">MKILLTAINAKYIHTNLALRSIRAYIGQYGFSATLSEYTINQPFDDILASIYLQAPDVVAFSCYLWNISLVRRLCVELKKLLPSLHIWLGGPEVSYNSSSFLRENPAVDLVLIGEGEETFRQLLSSLNEGGNPTDVPGIAYRASGAIYQTNPAKPMDLAALPFAYEDLSAVKNKILYFETSRGCPFHCSYCLSALTPGVRFVPLAQACSFLRRFLQAGVRQVKFVDRTFNCNPAHADGILSYLIQNDNGVTNFHFEIAADILADSTIALIQSARKELFQFEVGIQSTCAQTLEAIHRSCNNRLVFQKVGQLLAPGNAHIHVDLIAGLPLEDYQRFARSYDEVFALKADMLQLGFLKVLKGSAMEMEGRRYGIVAQEQAPYEVLQTDVLSYSDLLRLKQIEVLNERLHNSGRFRASLSYLLNKTASPFHFLEGFAVELSRLDRWGNTWGKYDLHCYLYEYAQILWPGEHDLIWYMRHDLFSRENAKGIPPLLNQSLYVYYRAAIEAYRRAEKGHSSVSKKNSHIEIYPFSPITGEKGLCALLYQYGDSSVEMDNITEQLFPEQAPATQQKPL</sequence>
<gene>
    <name evidence="8" type="ORF">DPQ25_08780</name>
</gene>
<dbReference type="AlphaFoldDB" id="A0A328UD55"/>
<feature type="domain" description="B12-binding" evidence="6">
    <location>
        <begin position="1"/>
        <end position="134"/>
    </location>
</feature>